<dbReference type="InterPro" id="IPR011043">
    <property type="entry name" value="Gal_Oxase/kelch_b-propeller"/>
</dbReference>
<evidence type="ECO:0000313" key="6">
    <source>
        <dbReference type="Proteomes" id="UP000265120"/>
    </source>
</evidence>
<comment type="function">
    <text evidence="3">Rab9 effector required for endosome to trans-Golgi network (TGN) transport.</text>
</comment>
<evidence type="ECO:0000256" key="4">
    <source>
        <dbReference type="ARBA" id="ARBA00039295"/>
    </source>
</evidence>
<dbReference type="SUPFAM" id="SSF50965">
    <property type="entry name" value="Galactose oxidase, central domain"/>
    <property type="match status" value="1"/>
</dbReference>
<dbReference type="InParanoid" id="A0A3P8WSI0"/>
<reference evidence="5 6" key="1">
    <citation type="journal article" date="2014" name="Nat. Genet.">
        <title>Whole-genome sequence of a flatfish provides insights into ZW sex chromosome evolution and adaptation to a benthic lifestyle.</title>
        <authorList>
            <person name="Chen S."/>
            <person name="Zhang G."/>
            <person name="Shao C."/>
            <person name="Huang Q."/>
            <person name="Liu G."/>
            <person name="Zhang P."/>
            <person name="Song W."/>
            <person name="An N."/>
            <person name="Chalopin D."/>
            <person name="Volff J.N."/>
            <person name="Hong Y."/>
            <person name="Li Q."/>
            <person name="Sha Z."/>
            <person name="Zhou H."/>
            <person name="Xie M."/>
            <person name="Yu Q."/>
            <person name="Liu Y."/>
            <person name="Xiang H."/>
            <person name="Wang N."/>
            <person name="Wu K."/>
            <person name="Yang C."/>
            <person name="Zhou Q."/>
            <person name="Liao X."/>
            <person name="Yang L."/>
            <person name="Hu Q."/>
            <person name="Zhang J."/>
            <person name="Meng L."/>
            <person name="Jin L."/>
            <person name="Tian Y."/>
            <person name="Lian J."/>
            <person name="Yang J."/>
            <person name="Miao G."/>
            <person name="Liu S."/>
            <person name="Liang Z."/>
            <person name="Yan F."/>
            <person name="Li Y."/>
            <person name="Sun B."/>
            <person name="Zhang H."/>
            <person name="Zhang J."/>
            <person name="Zhu Y."/>
            <person name="Du M."/>
            <person name="Zhao Y."/>
            <person name="Schartl M."/>
            <person name="Tang Q."/>
            <person name="Wang J."/>
        </authorList>
    </citation>
    <scope>NUCLEOTIDE SEQUENCE</scope>
</reference>
<dbReference type="FunCoup" id="A0A3P8WSI0">
    <property type="interactions" value="667"/>
</dbReference>
<evidence type="ECO:0000256" key="1">
    <source>
        <dbReference type="ARBA" id="ARBA00022441"/>
    </source>
</evidence>
<dbReference type="Ensembl" id="ENSCSET00000027959.1">
    <property type="protein sequence ID" value="ENSCSEP00000027590.1"/>
    <property type="gene ID" value="ENSCSEG00000017627.1"/>
</dbReference>
<dbReference type="RefSeq" id="XP_008324206.2">
    <property type="nucleotide sequence ID" value="XM_008325984.3"/>
</dbReference>
<keyword evidence="1" id="KW-0880">Kelch repeat</keyword>
<evidence type="ECO:0000256" key="2">
    <source>
        <dbReference type="ARBA" id="ARBA00022737"/>
    </source>
</evidence>
<name>A0A3P8WSI0_CYNSE</name>
<dbReference type="PANTHER" id="PTHR46647:SF1">
    <property type="entry name" value="RAB9 EFFECTOR PROTEIN WITH KELCH MOTIFS"/>
    <property type="match status" value="1"/>
</dbReference>
<dbReference type="AlphaFoldDB" id="A0A3P8WSI0"/>
<reference evidence="5" key="3">
    <citation type="submission" date="2025-09" db="UniProtKB">
        <authorList>
            <consortium name="Ensembl"/>
        </authorList>
    </citation>
    <scope>IDENTIFICATION</scope>
</reference>
<dbReference type="GeneTree" id="ENSGT00940000158763"/>
<dbReference type="STRING" id="244447.ENSCSEP00000027590"/>
<dbReference type="OMA" id="CTPGSIW"/>
<dbReference type="InterPro" id="IPR052124">
    <property type="entry name" value="Rab9_kelch_effector"/>
</dbReference>
<protein>
    <recommendedName>
        <fullName evidence="4">Rab9 effector protein with kelch motifs</fullName>
    </recommendedName>
</protein>
<dbReference type="Gene3D" id="2.120.10.80">
    <property type="entry name" value="Kelch-type beta propeller"/>
    <property type="match status" value="2"/>
</dbReference>
<dbReference type="GeneID" id="103390213"/>
<keyword evidence="2" id="KW-0677">Repeat</keyword>
<proteinExistence type="predicted"/>
<accession>A0A3P8WSI0</accession>
<sequence length="359" mass="38970">MSHHGNYVTNATAMEFLPVLEPLDKPKHGIWYSLVPTGSAPGVSVGHTCTFISSGDGEKGRIIIVGGANPSGSFSHTHVINLDNHEWEVPDWKGLKPRYEHCSFVPESCPESLWVFGGAEQSGNRSCIQNIRFTDSAPHWNDVTVGGKTPGPRTYHTNTACLGNKLFVFSGGEAGAEAVSDQKLNIFDTVTSTWSQPDTKGRQPTARHGHIIVGVGSKVYVHGGMTGNKFYSDMYCLHTEIMKWEKVQTKGDIPAGVAAHSAVVQGKNIYIFGGMTADGATNLMFRFNTEKSRWILMKFEGDLPPNRLDHSMCVLPWTVQADGDGNSSGTSDTKHLAFVFGGMDTEGVLHNDCVVTVLT</sequence>
<keyword evidence="6" id="KW-1185">Reference proteome</keyword>
<organism evidence="5 6">
    <name type="scientific">Cynoglossus semilaevis</name>
    <name type="common">Tongue sole</name>
    <dbReference type="NCBI Taxonomy" id="244447"/>
    <lineage>
        <taxon>Eukaryota</taxon>
        <taxon>Metazoa</taxon>
        <taxon>Chordata</taxon>
        <taxon>Craniata</taxon>
        <taxon>Vertebrata</taxon>
        <taxon>Euteleostomi</taxon>
        <taxon>Actinopterygii</taxon>
        <taxon>Neopterygii</taxon>
        <taxon>Teleostei</taxon>
        <taxon>Neoteleostei</taxon>
        <taxon>Acanthomorphata</taxon>
        <taxon>Carangaria</taxon>
        <taxon>Pleuronectiformes</taxon>
        <taxon>Pleuronectoidei</taxon>
        <taxon>Cynoglossidae</taxon>
        <taxon>Cynoglossinae</taxon>
        <taxon>Cynoglossus</taxon>
    </lineage>
</organism>
<dbReference type="Pfam" id="PF24681">
    <property type="entry name" value="Kelch_KLHDC2_KLHL20_DRC7"/>
    <property type="match status" value="1"/>
</dbReference>
<evidence type="ECO:0000313" key="5">
    <source>
        <dbReference type="Ensembl" id="ENSCSEP00000027590.1"/>
    </source>
</evidence>
<evidence type="ECO:0000256" key="3">
    <source>
        <dbReference type="ARBA" id="ARBA00037224"/>
    </source>
</evidence>
<reference evidence="5" key="2">
    <citation type="submission" date="2025-08" db="UniProtKB">
        <authorList>
            <consortium name="Ensembl"/>
        </authorList>
    </citation>
    <scope>IDENTIFICATION</scope>
</reference>
<dbReference type="Proteomes" id="UP000265120">
    <property type="component" value="Chromosome 14"/>
</dbReference>
<dbReference type="InterPro" id="IPR015915">
    <property type="entry name" value="Kelch-typ_b-propeller"/>
</dbReference>
<dbReference type="CTD" id="10244"/>
<dbReference type="PANTHER" id="PTHR46647">
    <property type="entry name" value="RAB9 EFFECTOR PROTEIN WITH KELCH MOTIFS"/>
    <property type="match status" value="1"/>
</dbReference>
<dbReference type="OrthoDB" id="10251809at2759"/>